<evidence type="ECO:0000256" key="5">
    <source>
        <dbReference type="ARBA" id="ARBA00023136"/>
    </source>
</evidence>
<name>A0ABR5N735_BRECH</name>
<evidence type="ECO:0000256" key="7">
    <source>
        <dbReference type="ARBA" id="ARBA00023288"/>
    </source>
</evidence>
<evidence type="ECO:0000313" key="11">
    <source>
        <dbReference type="Proteomes" id="UP000051063"/>
    </source>
</evidence>
<sequence length="371" mass="42688">MRRRLIIMLLTILIVFLSGCYDRMDLEDATLTLMIGLDVDDKDNLIVYMSSPVFSKEAKEKSEEFAVKTKTLRQSRSRFDSMVTALTVAGKVQVILLGKRLLQHPDWFSLLDVMFRDAKFTVNASVVAIDGKLSEVFTFHPKDKPRLSLHLTKLIDTAHERNITVKTSVQELHRQMYEKGMTPSLTLMKKEKQMEIKGTALLTEKGTYATMVRLKENVLLELVQRGVKGEMSLTIPIREKEKKQGLVKPRLSFFVKKASTKIKPTYDGNRFHFDVKMKINVAISERLFSFDVKNEHKRLEKIISDEMKKEIESLLKKCQKHKVDPVGFGIYARAYQYEAYKQVENDWTKAFSQADIKVSVETIIKGNGIVK</sequence>
<evidence type="ECO:0000313" key="10">
    <source>
        <dbReference type="EMBL" id="KQL46199.1"/>
    </source>
</evidence>
<dbReference type="InterPro" id="IPR038501">
    <property type="entry name" value="Spore_GerAC_C_sf"/>
</dbReference>
<comment type="similarity">
    <text evidence="2">Belongs to the GerABKC lipoprotein family.</text>
</comment>
<feature type="domain" description="Spore germination GerAC-like C-terminal" evidence="8">
    <location>
        <begin position="198"/>
        <end position="368"/>
    </location>
</feature>
<gene>
    <name evidence="10" type="ORF">AN963_14600</name>
</gene>
<comment type="subcellular location">
    <subcellularLocation>
        <location evidence="1">Membrane</location>
        <topology evidence="1">Lipid-anchor</topology>
    </subcellularLocation>
</comment>
<organism evidence="10 11">
    <name type="scientific">Brevibacillus choshinensis</name>
    <dbReference type="NCBI Taxonomy" id="54911"/>
    <lineage>
        <taxon>Bacteria</taxon>
        <taxon>Bacillati</taxon>
        <taxon>Bacillota</taxon>
        <taxon>Bacilli</taxon>
        <taxon>Bacillales</taxon>
        <taxon>Paenibacillaceae</taxon>
        <taxon>Brevibacillus</taxon>
    </lineage>
</organism>
<dbReference type="PROSITE" id="PS51257">
    <property type="entry name" value="PROKAR_LIPOPROTEIN"/>
    <property type="match status" value="1"/>
</dbReference>
<protein>
    <submittedName>
        <fullName evidence="10">Spore gernimation protein</fullName>
    </submittedName>
</protein>
<dbReference type="InterPro" id="IPR008844">
    <property type="entry name" value="Spore_GerAC-like"/>
</dbReference>
<keyword evidence="5" id="KW-0472">Membrane</keyword>
<keyword evidence="6" id="KW-0564">Palmitate</keyword>
<evidence type="ECO:0000256" key="2">
    <source>
        <dbReference type="ARBA" id="ARBA00007886"/>
    </source>
</evidence>
<evidence type="ECO:0000259" key="9">
    <source>
        <dbReference type="Pfam" id="PF25198"/>
    </source>
</evidence>
<dbReference type="InterPro" id="IPR046953">
    <property type="entry name" value="Spore_GerAC-like_C"/>
</dbReference>
<evidence type="ECO:0000256" key="3">
    <source>
        <dbReference type="ARBA" id="ARBA00022544"/>
    </source>
</evidence>
<comment type="caution">
    <text evidence="10">The sequence shown here is derived from an EMBL/GenBank/DDBJ whole genome shotgun (WGS) entry which is preliminary data.</text>
</comment>
<keyword evidence="11" id="KW-1185">Reference proteome</keyword>
<dbReference type="InterPro" id="IPR057336">
    <property type="entry name" value="GerAC_N"/>
</dbReference>
<dbReference type="PANTHER" id="PTHR35789:SF1">
    <property type="entry name" value="SPORE GERMINATION PROTEIN B3"/>
    <property type="match status" value="1"/>
</dbReference>
<evidence type="ECO:0000256" key="6">
    <source>
        <dbReference type="ARBA" id="ARBA00023139"/>
    </source>
</evidence>
<evidence type="ECO:0000259" key="8">
    <source>
        <dbReference type="Pfam" id="PF05504"/>
    </source>
</evidence>
<accession>A0ABR5N735</accession>
<keyword evidence="7" id="KW-0449">Lipoprotein</keyword>
<dbReference type="Pfam" id="PF05504">
    <property type="entry name" value="Spore_GerAC"/>
    <property type="match status" value="1"/>
</dbReference>
<evidence type="ECO:0000256" key="4">
    <source>
        <dbReference type="ARBA" id="ARBA00022729"/>
    </source>
</evidence>
<feature type="domain" description="Spore germination protein N-terminal" evidence="9">
    <location>
        <begin position="22"/>
        <end position="189"/>
    </location>
</feature>
<keyword evidence="3" id="KW-0309">Germination</keyword>
<dbReference type="NCBIfam" id="TIGR02887">
    <property type="entry name" value="spore_ger_x_C"/>
    <property type="match status" value="1"/>
</dbReference>
<dbReference type="Pfam" id="PF25198">
    <property type="entry name" value="Spore_GerAC_N"/>
    <property type="match status" value="1"/>
</dbReference>
<proteinExistence type="inferred from homology"/>
<evidence type="ECO:0000256" key="1">
    <source>
        <dbReference type="ARBA" id="ARBA00004635"/>
    </source>
</evidence>
<dbReference type="PANTHER" id="PTHR35789">
    <property type="entry name" value="SPORE GERMINATION PROTEIN B3"/>
    <property type="match status" value="1"/>
</dbReference>
<dbReference type="Gene3D" id="3.30.300.210">
    <property type="entry name" value="Nutrient germinant receptor protein C, domain 3"/>
    <property type="match status" value="1"/>
</dbReference>
<dbReference type="Proteomes" id="UP000051063">
    <property type="component" value="Unassembled WGS sequence"/>
</dbReference>
<keyword evidence="4" id="KW-0732">Signal</keyword>
<dbReference type="EMBL" id="LJJB01000010">
    <property type="protein sequence ID" value="KQL46199.1"/>
    <property type="molecule type" value="Genomic_DNA"/>
</dbReference>
<reference evidence="10 11" key="1">
    <citation type="submission" date="2015-09" db="EMBL/GenBank/DDBJ databases">
        <title>Genome sequencing project for genomic taxonomy and phylogenomics of Bacillus-like bacteria.</title>
        <authorList>
            <person name="Liu B."/>
            <person name="Wang J."/>
            <person name="Zhu Y."/>
            <person name="Liu G."/>
            <person name="Chen Q."/>
            <person name="Chen Z."/>
            <person name="Lan J."/>
            <person name="Che J."/>
            <person name="Ge C."/>
            <person name="Shi H."/>
            <person name="Pan Z."/>
            <person name="Liu X."/>
        </authorList>
    </citation>
    <scope>NUCLEOTIDE SEQUENCE [LARGE SCALE GENOMIC DNA]</scope>
    <source>
        <strain evidence="10 11">DSM 8552</strain>
    </source>
</reference>
<dbReference type="RefSeq" id="WP_055745280.1">
    <property type="nucleotide sequence ID" value="NZ_LJJB01000010.1"/>
</dbReference>